<evidence type="ECO:0000256" key="1">
    <source>
        <dbReference type="SAM" id="SignalP"/>
    </source>
</evidence>
<reference evidence="3" key="1">
    <citation type="submission" date="2022-11" db="UniProtKB">
        <authorList>
            <consortium name="WormBaseParasite"/>
        </authorList>
    </citation>
    <scope>IDENTIFICATION</scope>
</reference>
<evidence type="ECO:0000313" key="3">
    <source>
        <dbReference type="WBParaSite" id="PgR017X_g080_t02"/>
    </source>
</evidence>
<dbReference type="AlphaFoldDB" id="A0A915AX57"/>
<name>A0A915AX57_PARUN</name>
<organism evidence="2 3">
    <name type="scientific">Parascaris univalens</name>
    <name type="common">Nematode worm</name>
    <dbReference type="NCBI Taxonomy" id="6257"/>
    <lineage>
        <taxon>Eukaryota</taxon>
        <taxon>Metazoa</taxon>
        <taxon>Ecdysozoa</taxon>
        <taxon>Nematoda</taxon>
        <taxon>Chromadorea</taxon>
        <taxon>Rhabditida</taxon>
        <taxon>Spirurina</taxon>
        <taxon>Ascaridomorpha</taxon>
        <taxon>Ascaridoidea</taxon>
        <taxon>Ascarididae</taxon>
        <taxon>Parascaris</taxon>
    </lineage>
</organism>
<accession>A0A915AX57</accession>
<feature type="signal peptide" evidence="1">
    <location>
        <begin position="1"/>
        <end position="24"/>
    </location>
</feature>
<protein>
    <submittedName>
        <fullName evidence="3">Fatty-acid and retinol-binding protein 1</fullName>
    </submittedName>
</protein>
<keyword evidence="2" id="KW-1185">Reference proteome</keyword>
<dbReference type="Proteomes" id="UP000887569">
    <property type="component" value="Unplaced"/>
</dbReference>
<dbReference type="WBParaSite" id="PgR017X_g080_t02">
    <property type="protein sequence ID" value="PgR017X_g080_t02"/>
    <property type="gene ID" value="PgR017X_g080"/>
</dbReference>
<proteinExistence type="predicted"/>
<keyword evidence="1" id="KW-0732">Signal</keyword>
<evidence type="ECO:0000313" key="2">
    <source>
        <dbReference type="Proteomes" id="UP000887569"/>
    </source>
</evidence>
<sequence>KYSAMSQFIAIILLIYSIAMIANTEEAQDANNIVDADTIADSMTSLQLFLKGFGKYLPEEVRILLEQVSDIVLYGAFVQMLQDKKINGKTYVIMEFCIKLQITSEDMKTIESIDYATVI</sequence>
<feature type="chain" id="PRO_5036674525" evidence="1">
    <location>
        <begin position="25"/>
        <end position="119"/>
    </location>
</feature>